<gene>
    <name evidence="4" type="ORF">HMPREF9473_00001</name>
</gene>
<dbReference type="CDD" id="cd07989">
    <property type="entry name" value="LPLAT_AGPAT-like"/>
    <property type="match status" value="1"/>
</dbReference>
<sequence>MNRIVYMVIRHLFQAPIWFFHIDKMGKQKERYSLQERYDYIRKMVKKINVGGRVDVRGYGAENLPKEDGFILFPNHQGLFDMLAIIDTCPKPMSVVIKKEAENWVLVKQVLAALDGISMDRSDIKASLKVINQMSERVKLGGNFVIFPEGTRSRDENNILDFKAGTFKSAVNARCPIVPVALINSFKPFDISSIKKEQVQVHYLDPIYPEQYMGLKTKEIADIVHNRIQEKINSNLG</sequence>
<accession>G5IAC5</accession>
<comment type="caution">
    <text evidence="4">The sequence shown here is derived from an EMBL/GenBank/DDBJ whole genome shotgun (WGS) entry which is preliminary data.</text>
</comment>
<evidence type="ECO:0000256" key="2">
    <source>
        <dbReference type="ARBA" id="ARBA00023315"/>
    </source>
</evidence>
<feature type="domain" description="Phospholipid/glycerol acyltransferase" evidence="3">
    <location>
        <begin position="70"/>
        <end position="185"/>
    </location>
</feature>
<dbReference type="InterPro" id="IPR002123">
    <property type="entry name" value="Plipid/glycerol_acylTrfase"/>
</dbReference>
<dbReference type="OrthoDB" id="9803035at2"/>
<evidence type="ECO:0000313" key="5">
    <source>
        <dbReference type="Proteomes" id="UP000005384"/>
    </source>
</evidence>
<keyword evidence="1" id="KW-0808">Transferase</keyword>
<dbReference type="Pfam" id="PF01553">
    <property type="entry name" value="Acyltransferase"/>
    <property type="match status" value="1"/>
</dbReference>
<dbReference type="GO" id="GO:0003841">
    <property type="term" value="F:1-acylglycerol-3-phosphate O-acyltransferase activity"/>
    <property type="evidence" value="ECO:0007669"/>
    <property type="project" value="TreeGrafter"/>
</dbReference>
<name>G5IAC5_9FIRM</name>
<dbReference type="GO" id="GO:0006654">
    <property type="term" value="P:phosphatidic acid biosynthetic process"/>
    <property type="evidence" value="ECO:0007669"/>
    <property type="project" value="TreeGrafter"/>
</dbReference>
<keyword evidence="2" id="KW-0012">Acyltransferase</keyword>
<evidence type="ECO:0000259" key="3">
    <source>
        <dbReference type="SMART" id="SM00563"/>
    </source>
</evidence>
<evidence type="ECO:0000313" key="4">
    <source>
        <dbReference type="EMBL" id="EHI61550.1"/>
    </source>
</evidence>
<protein>
    <recommendedName>
        <fullName evidence="3">Phospholipid/glycerol acyltransferase domain-containing protein</fullName>
    </recommendedName>
</protein>
<proteinExistence type="predicted"/>
<dbReference type="HOGENOM" id="CLU_027938_6_1_9"/>
<keyword evidence="5" id="KW-1185">Reference proteome</keyword>
<dbReference type="PANTHER" id="PTHR10434">
    <property type="entry name" value="1-ACYL-SN-GLYCEROL-3-PHOSPHATE ACYLTRANSFERASE"/>
    <property type="match status" value="1"/>
</dbReference>
<dbReference type="PATRIC" id="fig|742737.3.peg.1"/>
<dbReference type="PANTHER" id="PTHR10434:SF11">
    <property type="entry name" value="1-ACYL-SN-GLYCEROL-3-PHOSPHATE ACYLTRANSFERASE"/>
    <property type="match status" value="1"/>
</dbReference>
<dbReference type="RefSeq" id="WP_006778061.1">
    <property type="nucleotide sequence ID" value="NZ_CP040506.1"/>
</dbReference>
<dbReference type="AlphaFoldDB" id="G5IAC5"/>
<reference evidence="4 5" key="1">
    <citation type="submission" date="2011-08" db="EMBL/GenBank/DDBJ databases">
        <title>The Genome Sequence of Clostridium hathewayi WAL-18680.</title>
        <authorList>
            <consortium name="The Broad Institute Genome Sequencing Platform"/>
            <person name="Earl A."/>
            <person name="Ward D."/>
            <person name="Feldgarden M."/>
            <person name="Gevers D."/>
            <person name="Finegold S.M."/>
            <person name="Summanen P.H."/>
            <person name="Molitoris D.R."/>
            <person name="Song M."/>
            <person name="Daigneault M."/>
            <person name="Allen-Vercoe E."/>
            <person name="Young S.K."/>
            <person name="Zeng Q."/>
            <person name="Gargeya S."/>
            <person name="Fitzgerald M."/>
            <person name="Haas B."/>
            <person name="Abouelleil A."/>
            <person name="Alvarado L."/>
            <person name="Arachchi H.M."/>
            <person name="Berlin A."/>
            <person name="Brown A."/>
            <person name="Chapman S.B."/>
            <person name="Chen Z."/>
            <person name="Dunbar C."/>
            <person name="Freedman E."/>
            <person name="Gearin G."/>
            <person name="Gellesch M."/>
            <person name="Goldberg J."/>
            <person name="Griggs A."/>
            <person name="Gujja S."/>
            <person name="Heiman D."/>
            <person name="Howarth C."/>
            <person name="Larson L."/>
            <person name="Lui A."/>
            <person name="MacDonald P.J.P."/>
            <person name="Montmayeur A."/>
            <person name="Murphy C."/>
            <person name="Neiman D."/>
            <person name="Pearson M."/>
            <person name="Priest M."/>
            <person name="Roberts A."/>
            <person name="Saif S."/>
            <person name="Shea T."/>
            <person name="Shenoy N."/>
            <person name="Sisk P."/>
            <person name="Stolte C."/>
            <person name="Sykes S."/>
            <person name="Wortman J."/>
            <person name="Nusbaum C."/>
            <person name="Birren B."/>
        </authorList>
    </citation>
    <scope>NUCLEOTIDE SEQUENCE [LARGE SCALE GENOMIC DNA]</scope>
    <source>
        <strain evidence="4 5">WAL-18680</strain>
    </source>
</reference>
<dbReference type="SUPFAM" id="SSF69593">
    <property type="entry name" value="Glycerol-3-phosphate (1)-acyltransferase"/>
    <property type="match status" value="1"/>
</dbReference>
<evidence type="ECO:0000256" key="1">
    <source>
        <dbReference type="ARBA" id="ARBA00022679"/>
    </source>
</evidence>
<organism evidence="4 5">
    <name type="scientific">Hungatella hathewayi WAL-18680</name>
    <dbReference type="NCBI Taxonomy" id="742737"/>
    <lineage>
        <taxon>Bacteria</taxon>
        <taxon>Bacillati</taxon>
        <taxon>Bacillota</taxon>
        <taxon>Clostridia</taxon>
        <taxon>Lachnospirales</taxon>
        <taxon>Lachnospiraceae</taxon>
        <taxon>Hungatella</taxon>
    </lineage>
</organism>
<dbReference type="Proteomes" id="UP000005384">
    <property type="component" value="Unassembled WGS sequence"/>
</dbReference>
<dbReference type="EMBL" id="ADLN01000001">
    <property type="protein sequence ID" value="EHI61550.1"/>
    <property type="molecule type" value="Genomic_DNA"/>
</dbReference>
<dbReference type="SMART" id="SM00563">
    <property type="entry name" value="PlsC"/>
    <property type="match status" value="1"/>
</dbReference>